<dbReference type="Proteomes" id="UP000515151">
    <property type="component" value="Chromosome 7"/>
</dbReference>
<sequence>MDSREKRIKKNLMPQQVSEPPWPMDDLFESLPEHILHHILSLLPLKEAARTTLVSRSLQRAWYSHPEFIFDLKDFLPVGWKFSFIPYCGYPNSLHGINDRFLCFVDSATSKLLEQRIALRRLKIWATLVETDRSPALFDKCIGAALENGVQELDLKIYIKNHDWSYSVPARVFSSGFIKTLTLIGERLIAPLASIRTLYLNSLQSLKLCGTPINDQMLQKLLRGCPVLENLSLHRCRSLTQIIISGLIKLRTLDLSHNHRGVNRVEIKAPGLETFEYSAYCLDEGVAGTILVLDRSPKLKHLKFMDYQMTHERFQELLSKFLLLESLIIEHSKRLNRIKISNPLLQEILIRDCTGLEDIEIDAPKLWSFRYKSWEGLLPFIRMKNSCFLSVCEAEIRCQSHTELVANWFIELKEFFTRSCTFRSLSLAVNSMQGDVQHTDDPLPSLPCDIDQLNLDIEVPPSRHAAILDGLLSACRPTTLRAKAGYSENSFLKLLCENLAKRDDDIRCCCSEHIKCWLHELKGVEIEGITRSNHKGPLNWCTLFDLLPTLTMSNSICFRLQW</sequence>
<dbReference type="GeneID" id="116213262"/>
<dbReference type="PANTHER" id="PTHR34145">
    <property type="entry name" value="OS02G0105600 PROTEIN"/>
    <property type="match status" value="1"/>
</dbReference>
<reference evidence="3" key="2">
    <citation type="submission" date="2025-08" db="UniProtKB">
        <authorList>
            <consortium name="RefSeq"/>
        </authorList>
    </citation>
    <scope>IDENTIFICATION</scope>
    <source>
        <tissue evidence="3">Leaf</tissue>
    </source>
</reference>
<keyword evidence="2" id="KW-1185">Reference proteome</keyword>
<dbReference type="Pfam" id="PF00646">
    <property type="entry name" value="F-box"/>
    <property type="match status" value="1"/>
</dbReference>
<dbReference type="InterPro" id="IPR055357">
    <property type="entry name" value="LRR_At1g61320_AtMIF1"/>
</dbReference>
<dbReference type="SMART" id="SM00256">
    <property type="entry name" value="FBOX"/>
    <property type="match status" value="1"/>
</dbReference>
<dbReference type="AlphaFoldDB" id="A0A6P8E9R3"/>
<dbReference type="Gene3D" id="3.80.10.10">
    <property type="entry name" value="Ribonuclease Inhibitor"/>
    <property type="match status" value="1"/>
</dbReference>
<dbReference type="OrthoDB" id="1901752at2759"/>
<feature type="domain" description="F-box" evidence="1">
    <location>
        <begin position="31"/>
        <end position="71"/>
    </location>
</feature>
<reference evidence="2" key="1">
    <citation type="journal article" date="2020" name="Plant Biotechnol. J.">
        <title>The pomegranate (Punica granatum L.) draft genome dissects genetic divergence between soft- and hard-seeded cultivars.</title>
        <authorList>
            <person name="Luo X."/>
            <person name="Li H."/>
            <person name="Wu Z."/>
            <person name="Yao W."/>
            <person name="Zhao P."/>
            <person name="Cao D."/>
            <person name="Yu H."/>
            <person name="Li K."/>
            <person name="Poudel K."/>
            <person name="Zhao D."/>
            <person name="Zhang F."/>
            <person name="Xia X."/>
            <person name="Chen L."/>
            <person name="Wang Q."/>
            <person name="Jing D."/>
            <person name="Cao S."/>
        </authorList>
    </citation>
    <scope>NUCLEOTIDE SEQUENCE [LARGE SCALE GENOMIC DNA]</scope>
    <source>
        <strain evidence="2">cv. Tunisia</strain>
    </source>
</reference>
<protein>
    <submittedName>
        <fullName evidence="3">Uncharacterized protein LOC116213262</fullName>
    </submittedName>
</protein>
<dbReference type="InterPro" id="IPR053772">
    <property type="entry name" value="At1g61320/At1g61330-like"/>
</dbReference>
<dbReference type="SUPFAM" id="SSF81383">
    <property type="entry name" value="F-box domain"/>
    <property type="match status" value="1"/>
</dbReference>
<evidence type="ECO:0000313" key="3">
    <source>
        <dbReference type="RefSeq" id="XP_031403995.1"/>
    </source>
</evidence>
<organism evidence="2 3">
    <name type="scientific">Punica granatum</name>
    <name type="common">Pomegranate</name>
    <dbReference type="NCBI Taxonomy" id="22663"/>
    <lineage>
        <taxon>Eukaryota</taxon>
        <taxon>Viridiplantae</taxon>
        <taxon>Streptophyta</taxon>
        <taxon>Embryophyta</taxon>
        <taxon>Tracheophyta</taxon>
        <taxon>Spermatophyta</taxon>
        <taxon>Magnoliopsida</taxon>
        <taxon>eudicotyledons</taxon>
        <taxon>Gunneridae</taxon>
        <taxon>Pentapetalae</taxon>
        <taxon>rosids</taxon>
        <taxon>malvids</taxon>
        <taxon>Myrtales</taxon>
        <taxon>Lythraceae</taxon>
        <taxon>Punica</taxon>
    </lineage>
</organism>
<proteinExistence type="predicted"/>
<evidence type="ECO:0000259" key="1">
    <source>
        <dbReference type="SMART" id="SM00256"/>
    </source>
</evidence>
<name>A0A6P8E9R3_PUNGR</name>
<evidence type="ECO:0000313" key="2">
    <source>
        <dbReference type="Proteomes" id="UP000515151"/>
    </source>
</evidence>
<dbReference type="InterPro" id="IPR032675">
    <property type="entry name" value="LRR_dom_sf"/>
</dbReference>
<dbReference type="RefSeq" id="XP_031403995.1">
    <property type="nucleotide sequence ID" value="XM_031548135.1"/>
</dbReference>
<dbReference type="InterPro" id="IPR001810">
    <property type="entry name" value="F-box_dom"/>
</dbReference>
<dbReference type="Gene3D" id="1.20.1280.50">
    <property type="match status" value="1"/>
</dbReference>
<dbReference type="SUPFAM" id="SSF52047">
    <property type="entry name" value="RNI-like"/>
    <property type="match status" value="1"/>
</dbReference>
<dbReference type="InterPro" id="IPR036047">
    <property type="entry name" value="F-box-like_dom_sf"/>
</dbReference>
<dbReference type="Pfam" id="PF23622">
    <property type="entry name" value="LRR_At1g61320_AtMIF1"/>
    <property type="match status" value="2"/>
</dbReference>
<accession>A0A6P8E9R3</accession>
<gene>
    <name evidence="3" type="primary">LOC116213262</name>
</gene>